<reference evidence="1 2" key="1">
    <citation type="submission" date="2015-08" db="EMBL/GenBank/DDBJ databases">
        <title>Next Generation Sequencing and Analysis of the Genome of Puccinia sorghi L Schw, the Causal Agent of Maize Common Rust.</title>
        <authorList>
            <person name="Rochi L."/>
            <person name="Burguener G."/>
            <person name="Darino M."/>
            <person name="Turjanski A."/>
            <person name="Kreff E."/>
            <person name="Dieguez M.J."/>
            <person name="Sacco F."/>
        </authorList>
    </citation>
    <scope>NUCLEOTIDE SEQUENCE [LARGE SCALE GENOMIC DNA]</scope>
    <source>
        <strain evidence="1 2">RO10H11247</strain>
    </source>
</reference>
<dbReference type="Proteomes" id="UP000037035">
    <property type="component" value="Unassembled WGS sequence"/>
</dbReference>
<dbReference type="EMBL" id="LAVV01013302">
    <property type="protein sequence ID" value="KNZ45759.1"/>
    <property type="molecule type" value="Genomic_DNA"/>
</dbReference>
<proteinExistence type="predicted"/>
<organism evidence="1 2">
    <name type="scientific">Puccinia sorghi</name>
    <dbReference type="NCBI Taxonomy" id="27349"/>
    <lineage>
        <taxon>Eukaryota</taxon>
        <taxon>Fungi</taxon>
        <taxon>Dikarya</taxon>
        <taxon>Basidiomycota</taxon>
        <taxon>Pucciniomycotina</taxon>
        <taxon>Pucciniomycetes</taxon>
        <taxon>Pucciniales</taxon>
        <taxon>Pucciniaceae</taxon>
        <taxon>Puccinia</taxon>
    </lineage>
</organism>
<evidence type="ECO:0000313" key="1">
    <source>
        <dbReference type="EMBL" id="KNZ45759.1"/>
    </source>
</evidence>
<keyword evidence="2" id="KW-1185">Reference proteome</keyword>
<name>A0A0L6UB27_9BASI</name>
<dbReference type="VEuPathDB" id="FungiDB:VP01_7827g1"/>
<comment type="caution">
    <text evidence="1">The sequence shown here is derived from an EMBL/GenBank/DDBJ whole genome shotgun (WGS) entry which is preliminary data.</text>
</comment>
<gene>
    <name evidence="1" type="ORF">VP01_7827g1</name>
</gene>
<evidence type="ECO:0000313" key="2">
    <source>
        <dbReference type="Proteomes" id="UP000037035"/>
    </source>
</evidence>
<protein>
    <submittedName>
        <fullName evidence="1">Putative signal peptide protein</fullName>
    </submittedName>
</protein>
<dbReference type="AlphaFoldDB" id="A0A0L6UB27"/>
<sequence>MLLYSLNSLLSFSLINQYCDFCTHLLFCQ</sequence>
<accession>A0A0L6UB27</accession>